<keyword evidence="2" id="KW-1185">Reference proteome</keyword>
<dbReference type="Proteomes" id="UP000193467">
    <property type="component" value="Unassembled WGS sequence"/>
</dbReference>
<sequence length="207" mass="23136">MPITEQEALAWTGPTAADSLVPLPTERLTAATMRLILDFSTEVIHCFIAGGASPPLFALAARVDGSRDLMNCCRRVLERDNSKRRTCDEAPSPDYVAGTRSTQDSFLRTFGHQHEIGNLGGYPFIKLMFHPQLSADMHAYISEAVRIMMSYVTSRRSFITLLYAGSRDWQTCSAWTRGKVLLVARSYREVRSRRGAREGATRTSQSQ</sequence>
<reference evidence="1 2" key="1">
    <citation type="submission" date="2016-07" db="EMBL/GenBank/DDBJ databases">
        <title>Pervasive Adenine N6-methylation of Active Genes in Fungi.</title>
        <authorList>
            <consortium name="DOE Joint Genome Institute"/>
            <person name="Mondo S.J."/>
            <person name="Dannebaum R.O."/>
            <person name="Kuo R.C."/>
            <person name="Labutti K."/>
            <person name="Haridas S."/>
            <person name="Kuo A."/>
            <person name="Salamov A."/>
            <person name="Ahrendt S.R."/>
            <person name="Lipzen A."/>
            <person name="Sullivan W."/>
            <person name="Andreopoulos W.B."/>
            <person name="Clum A."/>
            <person name="Lindquist E."/>
            <person name="Daum C."/>
            <person name="Ramamoorthy G.K."/>
            <person name="Gryganskyi A."/>
            <person name="Culley D."/>
            <person name="Magnuson J.K."/>
            <person name="James T.Y."/>
            <person name="O'Malley M.A."/>
            <person name="Stajich J.E."/>
            <person name="Spatafora J.W."/>
            <person name="Visel A."/>
            <person name="Grigoriev I.V."/>
        </authorList>
    </citation>
    <scope>NUCLEOTIDE SEQUENCE [LARGE SCALE GENOMIC DNA]</scope>
    <source>
        <strain evidence="1 2">62-1032</strain>
    </source>
</reference>
<dbReference type="InParanoid" id="A0A1Y2DIH5"/>
<proteinExistence type="predicted"/>
<evidence type="ECO:0000313" key="1">
    <source>
        <dbReference type="EMBL" id="ORY59027.1"/>
    </source>
</evidence>
<comment type="caution">
    <text evidence="1">The sequence shown here is derived from an EMBL/GenBank/DDBJ whole genome shotgun (WGS) entry which is preliminary data.</text>
</comment>
<evidence type="ECO:0000313" key="2">
    <source>
        <dbReference type="Proteomes" id="UP000193467"/>
    </source>
</evidence>
<dbReference type="AlphaFoldDB" id="A0A1Y2DIH5"/>
<accession>A0A1Y2DIH5</accession>
<organism evidence="1 2">
    <name type="scientific">Leucosporidium creatinivorum</name>
    <dbReference type="NCBI Taxonomy" id="106004"/>
    <lineage>
        <taxon>Eukaryota</taxon>
        <taxon>Fungi</taxon>
        <taxon>Dikarya</taxon>
        <taxon>Basidiomycota</taxon>
        <taxon>Pucciniomycotina</taxon>
        <taxon>Microbotryomycetes</taxon>
        <taxon>Leucosporidiales</taxon>
        <taxon>Leucosporidium</taxon>
    </lineage>
</organism>
<gene>
    <name evidence="1" type="ORF">BCR35DRAFT_335125</name>
</gene>
<name>A0A1Y2DIH5_9BASI</name>
<protein>
    <submittedName>
        <fullName evidence="1">Uncharacterized protein</fullName>
    </submittedName>
</protein>
<dbReference type="OrthoDB" id="6287725at2759"/>
<dbReference type="EMBL" id="MCGR01000077">
    <property type="protein sequence ID" value="ORY59027.1"/>
    <property type="molecule type" value="Genomic_DNA"/>
</dbReference>